<dbReference type="Pfam" id="PF00672">
    <property type="entry name" value="HAMP"/>
    <property type="match status" value="1"/>
</dbReference>
<dbReference type="SUPFAM" id="SSF158472">
    <property type="entry name" value="HAMP domain-like"/>
    <property type="match status" value="1"/>
</dbReference>
<keyword evidence="3" id="KW-0597">Phosphoprotein</keyword>
<dbReference type="GO" id="GO:0005524">
    <property type="term" value="F:ATP binding"/>
    <property type="evidence" value="ECO:0007669"/>
    <property type="project" value="UniProtKB-KW"/>
</dbReference>
<keyword evidence="11 12" id="KW-0472">Membrane</keyword>
<dbReference type="KEGG" id="plig:NAG76_01470"/>
<gene>
    <name evidence="14" type="ORF">NAG76_01470</name>
</gene>
<dbReference type="InterPro" id="IPR003594">
    <property type="entry name" value="HATPase_dom"/>
</dbReference>
<dbReference type="InterPro" id="IPR036890">
    <property type="entry name" value="HATPase_C_sf"/>
</dbReference>
<evidence type="ECO:0000256" key="2">
    <source>
        <dbReference type="ARBA" id="ARBA00022475"/>
    </source>
</evidence>
<reference evidence="14" key="1">
    <citation type="submission" date="2022-05" db="EMBL/GenBank/DDBJ databases">
        <title>Novel bacterial taxa in a minimal lignocellulolytic consortium and its capacity to transform plastics disclosed by genome-resolved metagenomics.</title>
        <authorList>
            <person name="Rodriguez C.A.D."/>
            <person name="Diaz-Garcia L."/>
            <person name="Herrera K."/>
            <person name="Tarazona N.A."/>
            <person name="Sproer C."/>
            <person name="Overmann J."/>
            <person name="Jimenez D.J."/>
        </authorList>
    </citation>
    <scope>NUCLEOTIDE SEQUENCE</scope>
    <source>
        <strain evidence="14">MAG5</strain>
    </source>
</reference>
<evidence type="ECO:0000256" key="11">
    <source>
        <dbReference type="ARBA" id="ARBA00023136"/>
    </source>
</evidence>
<dbReference type="SUPFAM" id="SSF55874">
    <property type="entry name" value="ATPase domain of HSP90 chaperone/DNA topoisomerase II/histidine kinase"/>
    <property type="match status" value="1"/>
</dbReference>
<feature type="domain" description="HAMP" evidence="13">
    <location>
        <begin position="293"/>
        <end position="345"/>
    </location>
</feature>
<protein>
    <submittedName>
        <fullName evidence="14">Sensor histidine kinase</fullName>
    </submittedName>
</protein>
<feature type="transmembrane region" description="Helical" evidence="12">
    <location>
        <begin position="12"/>
        <end position="30"/>
    </location>
</feature>
<dbReference type="PROSITE" id="PS50885">
    <property type="entry name" value="HAMP"/>
    <property type="match status" value="1"/>
</dbReference>
<evidence type="ECO:0000256" key="8">
    <source>
        <dbReference type="ARBA" id="ARBA00022840"/>
    </source>
</evidence>
<dbReference type="EMBL" id="CP097899">
    <property type="protein sequence ID" value="URN94956.1"/>
    <property type="molecule type" value="Genomic_DNA"/>
</dbReference>
<dbReference type="Pfam" id="PF06580">
    <property type="entry name" value="His_kinase"/>
    <property type="match status" value="1"/>
</dbReference>
<keyword evidence="8" id="KW-0067">ATP-binding</keyword>
<evidence type="ECO:0000256" key="5">
    <source>
        <dbReference type="ARBA" id="ARBA00022692"/>
    </source>
</evidence>
<dbReference type="Gene3D" id="6.10.340.10">
    <property type="match status" value="1"/>
</dbReference>
<dbReference type="PANTHER" id="PTHR34220">
    <property type="entry name" value="SENSOR HISTIDINE KINASE YPDA"/>
    <property type="match status" value="1"/>
</dbReference>
<proteinExistence type="predicted"/>
<dbReference type="InterPro" id="IPR003660">
    <property type="entry name" value="HAMP_dom"/>
</dbReference>
<keyword evidence="2" id="KW-1003">Cell membrane</keyword>
<feature type="transmembrane region" description="Helical" evidence="12">
    <location>
        <begin position="271"/>
        <end position="290"/>
    </location>
</feature>
<evidence type="ECO:0000313" key="14">
    <source>
        <dbReference type="EMBL" id="URN94956.1"/>
    </source>
</evidence>
<dbReference type="SMART" id="SM00304">
    <property type="entry name" value="HAMP"/>
    <property type="match status" value="1"/>
</dbReference>
<evidence type="ECO:0000256" key="9">
    <source>
        <dbReference type="ARBA" id="ARBA00022989"/>
    </source>
</evidence>
<evidence type="ECO:0000256" key="6">
    <source>
        <dbReference type="ARBA" id="ARBA00022741"/>
    </source>
</evidence>
<keyword evidence="4" id="KW-0808">Transferase</keyword>
<evidence type="ECO:0000256" key="3">
    <source>
        <dbReference type="ARBA" id="ARBA00022553"/>
    </source>
</evidence>
<dbReference type="PANTHER" id="PTHR34220:SF11">
    <property type="entry name" value="SENSOR PROTEIN KINASE HPTS"/>
    <property type="match status" value="1"/>
</dbReference>
<dbReference type="InterPro" id="IPR050640">
    <property type="entry name" value="Bact_2-comp_sensor_kinase"/>
</dbReference>
<dbReference type="Pfam" id="PF02518">
    <property type="entry name" value="HATPase_c"/>
    <property type="match status" value="1"/>
</dbReference>
<dbReference type="AlphaFoldDB" id="A0A9J6ZFZ7"/>
<name>A0A9J6ZFZ7_9BACL</name>
<keyword evidence="6" id="KW-0547">Nucleotide-binding</keyword>
<organism evidence="14 15">
    <name type="scientific">Candidatus Pristimantibacillus lignocellulolyticus</name>
    <dbReference type="NCBI Taxonomy" id="2994561"/>
    <lineage>
        <taxon>Bacteria</taxon>
        <taxon>Bacillati</taxon>
        <taxon>Bacillota</taxon>
        <taxon>Bacilli</taxon>
        <taxon>Bacillales</taxon>
        <taxon>Paenibacillaceae</taxon>
        <taxon>Candidatus Pristimantibacillus</taxon>
    </lineage>
</organism>
<dbReference type="Proteomes" id="UP001056756">
    <property type="component" value="Chromosome"/>
</dbReference>
<evidence type="ECO:0000256" key="10">
    <source>
        <dbReference type="ARBA" id="ARBA00023012"/>
    </source>
</evidence>
<evidence type="ECO:0000256" key="4">
    <source>
        <dbReference type="ARBA" id="ARBA00022679"/>
    </source>
</evidence>
<keyword evidence="5 12" id="KW-0812">Transmembrane</keyword>
<dbReference type="Gene3D" id="3.30.565.10">
    <property type="entry name" value="Histidine kinase-like ATPase, C-terminal domain"/>
    <property type="match status" value="1"/>
</dbReference>
<evidence type="ECO:0000256" key="12">
    <source>
        <dbReference type="SAM" id="Phobius"/>
    </source>
</evidence>
<dbReference type="InterPro" id="IPR010559">
    <property type="entry name" value="Sig_transdc_His_kin_internal"/>
</dbReference>
<comment type="subcellular location">
    <subcellularLocation>
        <location evidence="1">Cell membrane</location>
        <topology evidence="1">Multi-pass membrane protein</topology>
    </subcellularLocation>
</comment>
<evidence type="ECO:0000256" key="1">
    <source>
        <dbReference type="ARBA" id="ARBA00004651"/>
    </source>
</evidence>
<dbReference type="GO" id="GO:0000155">
    <property type="term" value="F:phosphorelay sensor kinase activity"/>
    <property type="evidence" value="ECO:0007669"/>
    <property type="project" value="InterPro"/>
</dbReference>
<sequence>MNTAISIFRKLLLGVLLMFFLIILIFWIIFKLNVNDIQDELKKNKMSEIEFMTFQLSTQFEQVLMNTITMSEDQSVRKYPYSLQFGDQYSKYEMKLAIIDKLTLNSASTYWNNIITLYYPDFLETISSDSAYSDTQYNPPDQPFNKWILNMNEDGTGYYSNLTQSHIAPLFIETRVSIDNLQKMMKQYTSGTPILYDSYSNVIIQNETRASLDDSINRIIPLIKDESGFLTVSENGTEYMLSYMKSELLDLYFIDYYPKRKFIETLSRNNTIFIVSIIVLLMISLIYSLILRKQVKTPIVTLRKAIGRFERGDFSSRVSDSNTEEFRMLGNSFNRMAENTQKLIEQVLFGELEVKEARLKQYQAQINPHFLYNSLHYIQSKAAIEDYESISAMTLHLGAYYHYNHKIDSIDSTIKEELNFVEHYLSVIKLRKRALSFTIDFSTDISNFPLPKMIVQPLVENCIQHGIETSINPGHIQIKAEIHEQTIRIMISDNGIGMTDEKLSLVKQRMAESVISESVSGVGIRNVHQRLKLYFDANAGLTITSELRVGTCYTITIQKQGDPPASNLIS</sequence>
<evidence type="ECO:0000256" key="7">
    <source>
        <dbReference type="ARBA" id="ARBA00022777"/>
    </source>
</evidence>
<keyword evidence="10" id="KW-0902">Two-component regulatory system</keyword>
<dbReference type="GO" id="GO:0005886">
    <property type="term" value="C:plasma membrane"/>
    <property type="evidence" value="ECO:0007669"/>
    <property type="project" value="UniProtKB-SubCell"/>
</dbReference>
<evidence type="ECO:0000259" key="13">
    <source>
        <dbReference type="PROSITE" id="PS50885"/>
    </source>
</evidence>
<keyword evidence="9 12" id="KW-1133">Transmembrane helix</keyword>
<evidence type="ECO:0000313" key="15">
    <source>
        <dbReference type="Proteomes" id="UP001056756"/>
    </source>
</evidence>
<accession>A0A9J6ZFZ7</accession>
<dbReference type="CDD" id="cd06225">
    <property type="entry name" value="HAMP"/>
    <property type="match status" value="1"/>
</dbReference>
<keyword evidence="7 14" id="KW-0418">Kinase</keyword>